<comment type="similarity">
    <text evidence="1 6">Belongs to the FMO family.</text>
</comment>
<dbReference type="InterPro" id="IPR000960">
    <property type="entry name" value="Flavin_mOase"/>
</dbReference>
<dbReference type="EMBL" id="CAJPVJ010006431">
    <property type="protein sequence ID" value="CAG2170434.1"/>
    <property type="molecule type" value="Genomic_DNA"/>
</dbReference>
<proteinExistence type="inferred from homology"/>
<evidence type="ECO:0000256" key="4">
    <source>
        <dbReference type="ARBA" id="ARBA00022857"/>
    </source>
</evidence>
<keyword evidence="7" id="KW-0472">Membrane</keyword>
<protein>
    <recommendedName>
        <fullName evidence="6">Flavin-containing monooxygenase</fullName>
        <ecNumber evidence="6">1.-.-.-</ecNumber>
    </recommendedName>
</protein>
<keyword evidence="3 6" id="KW-0274">FAD</keyword>
<dbReference type="InterPro" id="IPR020946">
    <property type="entry name" value="Flavin_mOase-like"/>
</dbReference>
<dbReference type="EMBL" id="OC921256">
    <property type="protein sequence ID" value="CAD7653247.1"/>
    <property type="molecule type" value="Genomic_DNA"/>
</dbReference>
<dbReference type="Proteomes" id="UP000728032">
    <property type="component" value="Unassembled WGS sequence"/>
</dbReference>
<evidence type="ECO:0000313" key="8">
    <source>
        <dbReference type="EMBL" id="CAD7653247.1"/>
    </source>
</evidence>
<sequence>MQFLPYGMICSVMEWYVNNRFDHHDYQLKPKHRFLSQHIMVNDALPNRILSGTVVVKPNIDRFTPNGIIFKGESQETPCDVVLLATGYKVSFPFISQSLIPTDKNQVELYKYMFSPKLAHPKTLAFISLAQPVGALLPIGEMESRWFAQLMANKLSLPDRQTMYEDIESKRIFMKRFYESDRHTIQVDWLDFMDELAAQVGVKPPLFKYFFTDPELWRALAFGPSLPLDRIKSPLKTRLPDSRKRRGTKSLLNITRFVGLILFMIFAYLLNLIL</sequence>
<name>A0A7R9M4B6_9ACAR</name>
<evidence type="ECO:0000256" key="6">
    <source>
        <dbReference type="RuleBase" id="RU361177"/>
    </source>
</evidence>
<dbReference type="SUPFAM" id="SSF51905">
    <property type="entry name" value="FAD/NAD(P)-binding domain"/>
    <property type="match status" value="1"/>
</dbReference>
<dbReference type="GO" id="GO:0004499">
    <property type="term" value="F:N,N-dimethylaniline monooxygenase activity"/>
    <property type="evidence" value="ECO:0007669"/>
    <property type="project" value="InterPro"/>
</dbReference>
<keyword evidence="2 6" id="KW-0285">Flavoprotein</keyword>
<feature type="transmembrane region" description="Helical" evidence="7">
    <location>
        <begin position="251"/>
        <end position="270"/>
    </location>
</feature>
<dbReference type="InterPro" id="IPR050346">
    <property type="entry name" value="FMO-like"/>
</dbReference>
<dbReference type="GO" id="GO:0050661">
    <property type="term" value="F:NADP binding"/>
    <property type="evidence" value="ECO:0007669"/>
    <property type="project" value="InterPro"/>
</dbReference>
<dbReference type="PANTHER" id="PTHR23023">
    <property type="entry name" value="DIMETHYLANILINE MONOOXYGENASE"/>
    <property type="match status" value="1"/>
</dbReference>
<keyword evidence="9" id="KW-1185">Reference proteome</keyword>
<evidence type="ECO:0000256" key="1">
    <source>
        <dbReference type="ARBA" id="ARBA00009183"/>
    </source>
</evidence>
<accession>A0A7R9M4B6</accession>
<keyword evidence="7" id="KW-1133">Transmembrane helix</keyword>
<dbReference type="OrthoDB" id="66881at2759"/>
<keyword evidence="4" id="KW-0521">NADP</keyword>
<comment type="cofactor">
    <cofactor evidence="6">
        <name>FAD</name>
        <dbReference type="ChEBI" id="CHEBI:57692"/>
    </cofactor>
</comment>
<dbReference type="GO" id="GO:0050660">
    <property type="term" value="F:flavin adenine dinucleotide binding"/>
    <property type="evidence" value="ECO:0007669"/>
    <property type="project" value="InterPro"/>
</dbReference>
<dbReference type="EC" id="1.-.-.-" evidence="6"/>
<evidence type="ECO:0000256" key="5">
    <source>
        <dbReference type="ARBA" id="ARBA00023002"/>
    </source>
</evidence>
<evidence type="ECO:0000256" key="3">
    <source>
        <dbReference type="ARBA" id="ARBA00022827"/>
    </source>
</evidence>
<evidence type="ECO:0000256" key="7">
    <source>
        <dbReference type="SAM" id="Phobius"/>
    </source>
</evidence>
<dbReference type="PIRSF" id="PIRSF000332">
    <property type="entry name" value="FMO"/>
    <property type="match status" value="1"/>
</dbReference>
<keyword evidence="6" id="KW-0503">Monooxygenase</keyword>
<dbReference type="InterPro" id="IPR036188">
    <property type="entry name" value="FAD/NAD-bd_sf"/>
</dbReference>
<organism evidence="8">
    <name type="scientific">Oppiella nova</name>
    <dbReference type="NCBI Taxonomy" id="334625"/>
    <lineage>
        <taxon>Eukaryota</taxon>
        <taxon>Metazoa</taxon>
        <taxon>Ecdysozoa</taxon>
        <taxon>Arthropoda</taxon>
        <taxon>Chelicerata</taxon>
        <taxon>Arachnida</taxon>
        <taxon>Acari</taxon>
        <taxon>Acariformes</taxon>
        <taxon>Sarcoptiformes</taxon>
        <taxon>Oribatida</taxon>
        <taxon>Brachypylina</taxon>
        <taxon>Oppioidea</taxon>
        <taxon>Oppiidae</taxon>
        <taxon>Oppiella</taxon>
    </lineage>
</organism>
<dbReference type="PRINTS" id="PR00370">
    <property type="entry name" value="FMOXYGENASE"/>
</dbReference>
<evidence type="ECO:0000256" key="2">
    <source>
        <dbReference type="ARBA" id="ARBA00022630"/>
    </source>
</evidence>
<evidence type="ECO:0000313" key="9">
    <source>
        <dbReference type="Proteomes" id="UP000728032"/>
    </source>
</evidence>
<dbReference type="Pfam" id="PF00743">
    <property type="entry name" value="FMO-like"/>
    <property type="match status" value="1"/>
</dbReference>
<keyword evidence="5 6" id="KW-0560">Oxidoreductase</keyword>
<gene>
    <name evidence="8" type="ORF">ONB1V03_LOCUS9904</name>
</gene>
<dbReference type="Gene3D" id="3.50.50.60">
    <property type="entry name" value="FAD/NAD(P)-binding domain"/>
    <property type="match status" value="1"/>
</dbReference>
<keyword evidence="7" id="KW-0812">Transmembrane</keyword>
<dbReference type="AlphaFoldDB" id="A0A7R9M4B6"/>
<reference evidence="8" key="1">
    <citation type="submission" date="2020-11" db="EMBL/GenBank/DDBJ databases">
        <authorList>
            <person name="Tran Van P."/>
        </authorList>
    </citation>
    <scope>NUCLEOTIDE SEQUENCE</scope>
</reference>